<dbReference type="AlphaFoldDB" id="A0A8J4AHI0"/>
<protein>
    <submittedName>
        <fullName evidence="2">Transcriptional regulator</fullName>
    </submittedName>
</protein>
<dbReference type="Gene3D" id="1.10.260.40">
    <property type="entry name" value="lambda repressor-like DNA-binding domains"/>
    <property type="match status" value="1"/>
</dbReference>
<keyword evidence="3" id="KW-1185">Reference proteome</keyword>
<proteinExistence type="predicted"/>
<dbReference type="Pfam" id="PF19054">
    <property type="entry name" value="DUF5753"/>
    <property type="match status" value="1"/>
</dbReference>
<dbReference type="GO" id="GO:0003677">
    <property type="term" value="F:DNA binding"/>
    <property type="evidence" value="ECO:0007669"/>
    <property type="project" value="InterPro"/>
</dbReference>
<accession>A0A8J4AHI0</accession>
<dbReference type="EMBL" id="BOPO01000077">
    <property type="protein sequence ID" value="GIL28788.1"/>
    <property type="molecule type" value="Genomic_DNA"/>
</dbReference>
<dbReference type="InterPro" id="IPR010982">
    <property type="entry name" value="Lambda_DNA-bd_dom_sf"/>
</dbReference>
<evidence type="ECO:0000313" key="3">
    <source>
        <dbReference type="Proteomes" id="UP000614996"/>
    </source>
</evidence>
<gene>
    <name evidence="2" type="ORF">NUM_40420</name>
</gene>
<evidence type="ECO:0000313" key="2">
    <source>
        <dbReference type="EMBL" id="GIL28788.1"/>
    </source>
</evidence>
<evidence type="ECO:0000259" key="1">
    <source>
        <dbReference type="Pfam" id="PF19054"/>
    </source>
</evidence>
<dbReference type="SUPFAM" id="SSF47413">
    <property type="entry name" value="lambda repressor-like DNA-binding domains"/>
    <property type="match status" value="1"/>
</dbReference>
<comment type="caution">
    <text evidence="2">The sequence shown here is derived from an EMBL/GenBank/DDBJ whole genome shotgun (WGS) entry which is preliminary data.</text>
</comment>
<dbReference type="RefSeq" id="WP_207126501.1">
    <property type="nucleotide sequence ID" value="NZ_BOPO01000077.1"/>
</dbReference>
<organism evidence="2 3">
    <name type="scientific">Actinocatenispora comari</name>
    <dbReference type="NCBI Taxonomy" id="2807577"/>
    <lineage>
        <taxon>Bacteria</taxon>
        <taxon>Bacillati</taxon>
        <taxon>Actinomycetota</taxon>
        <taxon>Actinomycetes</taxon>
        <taxon>Micromonosporales</taxon>
        <taxon>Micromonosporaceae</taxon>
        <taxon>Actinocatenispora</taxon>
    </lineage>
</organism>
<sequence>MADEPGGSYVPRLLLGQQLKLLREQSCLDVAEALAESGLSRSTLWRLENGNPRARYKPGDVEVLARTYGADPETVDVLVGLAKATKLTSWFSAYRDAMPANFEMYIELETYATRIRWYDGELVPGLLQTEDYAAVVIGSRRRLSNSEVKQRAKVRQHRQRLLARRTPPAARFDFVLDEALIRRPIGGRDVMAKQLHRLVDLSILPNVDIRIVPMDAGMHLGLETGRFEILDFSRNPRLAKAPTTVYVDQPAGHLFMDSSKEVEPYAETFTDLADRCLDGDASRDVIDDAARRFEQE</sequence>
<name>A0A8J4AHI0_9ACTN</name>
<dbReference type="InterPro" id="IPR043917">
    <property type="entry name" value="DUF5753"/>
</dbReference>
<feature type="domain" description="DUF5753" evidence="1">
    <location>
        <begin position="103"/>
        <end position="287"/>
    </location>
</feature>
<dbReference type="Pfam" id="PF13560">
    <property type="entry name" value="HTH_31"/>
    <property type="match status" value="1"/>
</dbReference>
<dbReference type="Proteomes" id="UP000614996">
    <property type="component" value="Unassembled WGS sequence"/>
</dbReference>
<reference evidence="3" key="1">
    <citation type="journal article" date="2021" name="Int. J. Syst. Evol. Microbiol.">
        <title>Actinocatenispora comari sp. nov., an endophytic actinomycete isolated from aerial parts of Comarum salesowianum.</title>
        <authorList>
            <person name="Oyunbileg N."/>
            <person name="Iizaka Y."/>
            <person name="Hamada M."/>
            <person name="Davaapurev B.O."/>
            <person name="Fukumoto A."/>
            <person name="Tsetseg B."/>
            <person name="Kato F."/>
            <person name="Tamura T."/>
            <person name="Batkhuu J."/>
            <person name="Anzai Y."/>
        </authorList>
    </citation>
    <scope>NUCLEOTIDE SEQUENCE [LARGE SCALE GENOMIC DNA]</scope>
    <source>
        <strain evidence="3">NUM-2625</strain>
    </source>
</reference>